<dbReference type="InterPro" id="IPR014753">
    <property type="entry name" value="Arrestin_N"/>
</dbReference>
<feature type="region of interest" description="Disordered" evidence="3">
    <location>
        <begin position="268"/>
        <end position="288"/>
    </location>
</feature>
<dbReference type="InterPro" id="IPR000698">
    <property type="entry name" value="Arrestin"/>
</dbReference>
<evidence type="ECO:0000259" key="5">
    <source>
        <dbReference type="Pfam" id="PF02752"/>
    </source>
</evidence>
<gene>
    <name evidence="6" type="ORF">V9T40_007327</name>
</gene>
<dbReference type="FunFam" id="2.60.40.840:FF:000004">
    <property type="entry name" value="Uncharacterized protein, isoform A"/>
    <property type="match status" value="1"/>
</dbReference>
<dbReference type="InterPro" id="IPR014756">
    <property type="entry name" value="Ig_E-set"/>
</dbReference>
<sequence length="288" mass="32485">MSTRVFKKSAQNNKLTIYLGTRDVVISEKAADKIQGVVLIDPDYLQDKKVYGQITLTFRYGREDEEVMGLKFCNEAIMCLAQLYPPHEKAPQQPLTPLQDALIKRLGPNAHPFTMEVTPMAPPSVQLVPAKEYNGAPIGTSYDIRAFAAHRTDEKQHRRNTVRMGIRVIQRATVPPKSSSSMSQQPSCEENPPHVTLNKQFLLSDGKIKLEASLDKAVYSHGDSIQVSVSIINETKKSIRRLKTWLFDTAVAAYRTGLLSARSPHKIKSSFPSRHHQYHHNRATYVHK</sequence>
<dbReference type="InterPro" id="IPR011022">
    <property type="entry name" value="Arrestin_C-like"/>
</dbReference>
<dbReference type="InterPro" id="IPR011021">
    <property type="entry name" value="Arrestin-like_N"/>
</dbReference>
<dbReference type="GO" id="GO:0005737">
    <property type="term" value="C:cytoplasm"/>
    <property type="evidence" value="ECO:0007669"/>
    <property type="project" value="TreeGrafter"/>
</dbReference>
<dbReference type="AlphaFoldDB" id="A0AAN9TUD8"/>
<comment type="similarity">
    <text evidence="1">Belongs to the arrestin family.</text>
</comment>
<dbReference type="Proteomes" id="UP001367676">
    <property type="component" value="Unassembled WGS sequence"/>
</dbReference>
<proteinExistence type="inferred from homology"/>
<dbReference type="Gene3D" id="2.60.40.640">
    <property type="match status" value="1"/>
</dbReference>
<organism evidence="6 7">
    <name type="scientific">Parthenolecanium corni</name>
    <dbReference type="NCBI Taxonomy" id="536013"/>
    <lineage>
        <taxon>Eukaryota</taxon>
        <taxon>Metazoa</taxon>
        <taxon>Ecdysozoa</taxon>
        <taxon>Arthropoda</taxon>
        <taxon>Hexapoda</taxon>
        <taxon>Insecta</taxon>
        <taxon>Pterygota</taxon>
        <taxon>Neoptera</taxon>
        <taxon>Paraneoptera</taxon>
        <taxon>Hemiptera</taxon>
        <taxon>Sternorrhyncha</taxon>
        <taxon>Coccoidea</taxon>
        <taxon>Coccidae</taxon>
        <taxon>Parthenolecanium</taxon>
    </lineage>
</organism>
<evidence type="ECO:0000256" key="1">
    <source>
        <dbReference type="ARBA" id="ARBA00005298"/>
    </source>
</evidence>
<dbReference type="GO" id="GO:0007165">
    <property type="term" value="P:signal transduction"/>
    <property type="evidence" value="ECO:0007669"/>
    <property type="project" value="InterPro"/>
</dbReference>
<dbReference type="InterPro" id="IPR014752">
    <property type="entry name" value="Arrestin-like_C"/>
</dbReference>
<dbReference type="Pfam" id="PF00339">
    <property type="entry name" value="Arrestin_N"/>
    <property type="match status" value="1"/>
</dbReference>
<dbReference type="PANTHER" id="PTHR11792">
    <property type="entry name" value="ARRESTIN"/>
    <property type="match status" value="1"/>
</dbReference>
<dbReference type="GO" id="GO:0001664">
    <property type="term" value="F:G protein-coupled receptor binding"/>
    <property type="evidence" value="ECO:0007669"/>
    <property type="project" value="TreeGrafter"/>
</dbReference>
<evidence type="ECO:0000256" key="3">
    <source>
        <dbReference type="SAM" id="MobiDB-lite"/>
    </source>
</evidence>
<comment type="caution">
    <text evidence="6">The sequence shown here is derived from an EMBL/GenBank/DDBJ whole genome shotgun (WGS) entry which is preliminary data.</text>
</comment>
<accession>A0AAN9TUD8</accession>
<keyword evidence="7" id="KW-1185">Reference proteome</keyword>
<feature type="domain" description="Arrestin-like N-terminal" evidence="4">
    <location>
        <begin position="16"/>
        <end position="169"/>
    </location>
</feature>
<feature type="region of interest" description="Disordered" evidence="3">
    <location>
        <begin position="173"/>
        <end position="192"/>
    </location>
</feature>
<dbReference type="Pfam" id="PF02752">
    <property type="entry name" value="Arrestin_C"/>
    <property type="match status" value="1"/>
</dbReference>
<name>A0AAN9TUD8_9HEMI</name>
<feature type="compositionally biased region" description="Low complexity" evidence="3">
    <location>
        <begin position="175"/>
        <end position="187"/>
    </location>
</feature>
<dbReference type="EMBL" id="JBBCAQ010000002">
    <property type="protein sequence ID" value="KAK7605469.1"/>
    <property type="molecule type" value="Genomic_DNA"/>
</dbReference>
<dbReference type="SUPFAM" id="SSF81296">
    <property type="entry name" value="E set domains"/>
    <property type="match status" value="2"/>
</dbReference>
<evidence type="ECO:0000256" key="2">
    <source>
        <dbReference type="ARBA" id="ARBA00022606"/>
    </source>
</evidence>
<evidence type="ECO:0000313" key="7">
    <source>
        <dbReference type="Proteomes" id="UP001367676"/>
    </source>
</evidence>
<keyword evidence="2" id="KW-0716">Sensory transduction</keyword>
<evidence type="ECO:0008006" key="8">
    <source>
        <dbReference type="Google" id="ProtNLM"/>
    </source>
</evidence>
<dbReference type="PRINTS" id="PR00309">
    <property type="entry name" value="ARRESTIN"/>
</dbReference>
<dbReference type="PANTHER" id="PTHR11792:SF18">
    <property type="entry name" value="FI20035P1"/>
    <property type="match status" value="1"/>
</dbReference>
<dbReference type="Gene3D" id="2.60.40.840">
    <property type="match status" value="1"/>
</dbReference>
<reference evidence="6 7" key="1">
    <citation type="submission" date="2024-03" db="EMBL/GenBank/DDBJ databases">
        <title>Adaptation during the transition from Ophiocordyceps entomopathogen to insect associate is accompanied by gene loss and intensified selection.</title>
        <authorList>
            <person name="Ward C.M."/>
            <person name="Onetto C.A."/>
            <person name="Borneman A.R."/>
        </authorList>
    </citation>
    <scope>NUCLEOTIDE SEQUENCE [LARGE SCALE GENOMIC DNA]</scope>
    <source>
        <strain evidence="6">AWRI1</strain>
        <tissue evidence="6">Single Adult Female</tissue>
    </source>
</reference>
<evidence type="ECO:0000259" key="4">
    <source>
        <dbReference type="Pfam" id="PF00339"/>
    </source>
</evidence>
<evidence type="ECO:0000313" key="6">
    <source>
        <dbReference type="EMBL" id="KAK7605469.1"/>
    </source>
</evidence>
<protein>
    <recommendedName>
        <fullName evidence="8">Arrestin C-terminal-like domain-containing protein</fullName>
    </recommendedName>
</protein>
<feature type="domain" description="Arrestin C-terminal-like" evidence="5">
    <location>
        <begin position="204"/>
        <end position="256"/>
    </location>
</feature>
<dbReference type="GO" id="GO:0002031">
    <property type="term" value="P:G protein-coupled receptor internalization"/>
    <property type="evidence" value="ECO:0007669"/>
    <property type="project" value="TreeGrafter"/>
</dbReference>